<gene>
    <name evidence="2" type="ORF">AACT_1809</name>
</gene>
<feature type="transmembrane region" description="Helical" evidence="1">
    <location>
        <begin position="53"/>
        <end position="73"/>
    </location>
</feature>
<dbReference type="Pfam" id="PF09527">
    <property type="entry name" value="ATPase_gene1"/>
    <property type="match status" value="1"/>
</dbReference>
<sequence>MSDNVNKDENTEPKPKHQDKIVALDSLSLGISIVAAIIIGFGVGYGLKQLTGYTWALWVGIAWGIAAAILNIYRAYKKAQKVYEGMENDPRYAYRAKHGDKSFDDED</sequence>
<reference evidence="2 3" key="1">
    <citation type="submission" date="2019-08" db="EMBL/GenBank/DDBJ databases">
        <title>Complete genome sequence of Arcobacter acticola.</title>
        <authorList>
            <person name="Miller W."/>
        </authorList>
    </citation>
    <scope>NUCLEOTIDE SEQUENCE [LARGE SCALE GENOMIC DNA]</scope>
    <source>
        <strain evidence="2 3">KCTC 52212</strain>
    </source>
</reference>
<keyword evidence="1" id="KW-1133">Transmembrane helix</keyword>
<dbReference type="RefSeq" id="WP_172126520.1">
    <property type="nucleotide sequence ID" value="NZ_CP042652.1"/>
</dbReference>
<accession>A0A6M8EEK3</accession>
<dbReference type="Proteomes" id="UP000503483">
    <property type="component" value="Chromosome"/>
</dbReference>
<keyword evidence="1" id="KW-0472">Membrane</keyword>
<evidence type="ECO:0000256" key="1">
    <source>
        <dbReference type="SAM" id="Phobius"/>
    </source>
</evidence>
<dbReference type="AlphaFoldDB" id="A0A6M8EEK3"/>
<proteinExistence type="predicted"/>
<evidence type="ECO:0000313" key="2">
    <source>
        <dbReference type="EMBL" id="QKE28960.1"/>
    </source>
</evidence>
<dbReference type="KEGG" id="paco:AACT_1809"/>
<keyword evidence="1" id="KW-0812">Transmembrane</keyword>
<organism evidence="2 3">
    <name type="scientific">Arcobacter acticola</name>
    <dbReference type="NCBI Taxonomy" id="1849015"/>
    <lineage>
        <taxon>Bacteria</taxon>
        <taxon>Pseudomonadati</taxon>
        <taxon>Campylobacterota</taxon>
        <taxon>Epsilonproteobacteria</taxon>
        <taxon>Campylobacterales</taxon>
        <taxon>Arcobacteraceae</taxon>
        <taxon>Arcobacter</taxon>
    </lineage>
</organism>
<dbReference type="EMBL" id="CP042652">
    <property type="protein sequence ID" value="QKE28960.1"/>
    <property type="molecule type" value="Genomic_DNA"/>
</dbReference>
<dbReference type="InterPro" id="IPR032820">
    <property type="entry name" value="ATPase_put"/>
</dbReference>
<keyword evidence="3" id="KW-1185">Reference proteome</keyword>
<protein>
    <submittedName>
        <fullName evidence="2">ATPase_gene1 domain-containing protein</fullName>
    </submittedName>
</protein>
<evidence type="ECO:0000313" key="3">
    <source>
        <dbReference type="Proteomes" id="UP000503483"/>
    </source>
</evidence>
<feature type="transmembrane region" description="Helical" evidence="1">
    <location>
        <begin position="21"/>
        <end position="47"/>
    </location>
</feature>
<name>A0A6M8EEK3_9BACT</name>